<protein>
    <submittedName>
        <fullName evidence="2">Uncharacterized protein</fullName>
    </submittedName>
</protein>
<organism evidence="2 3">
    <name type="scientific">Arabis alpina</name>
    <name type="common">Alpine rock-cress</name>
    <dbReference type="NCBI Taxonomy" id="50452"/>
    <lineage>
        <taxon>Eukaryota</taxon>
        <taxon>Viridiplantae</taxon>
        <taxon>Streptophyta</taxon>
        <taxon>Embryophyta</taxon>
        <taxon>Tracheophyta</taxon>
        <taxon>Spermatophyta</taxon>
        <taxon>Magnoliopsida</taxon>
        <taxon>eudicotyledons</taxon>
        <taxon>Gunneridae</taxon>
        <taxon>Pentapetalae</taxon>
        <taxon>rosids</taxon>
        <taxon>malvids</taxon>
        <taxon>Brassicales</taxon>
        <taxon>Brassicaceae</taxon>
        <taxon>Arabideae</taxon>
        <taxon>Arabis</taxon>
    </lineage>
</organism>
<dbReference type="Gramene" id="KFK39653">
    <property type="protein sequence ID" value="KFK39653"/>
    <property type="gene ID" value="AALP_AA3G272000"/>
</dbReference>
<dbReference type="PANTHER" id="PTHR31385">
    <property type="entry name" value="PUTATIVE (DUF220)-RELATED"/>
    <property type="match status" value="1"/>
</dbReference>
<dbReference type="OMA" id="ETNTHEA"/>
<feature type="compositionally biased region" description="Polar residues" evidence="1">
    <location>
        <begin position="11"/>
        <end position="21"/>
    </location>
</feature>
<proteinExistence type="predicted"/>
<name>A0A087HC01_ARAAL</name>
<keyword evidence="3" id="KW-1185">Reference proteome</keyword>
<accession>A0A087HC01</accession>
<reference evidence="3" key="1">
    <citation type="journal article" date="2015" name="Nat. Plants">
        <title>Genome expansion of Arabis alpina linked with retrotransposition and reduced symmetric DNA methylation.</title>
        <authorList>
            <person name="Willing E.M."/>
            <person name="Rawat V."/>
            <person name="Mandakova T."/>
            <person name="Maumus F."/>
            <person name="James G.V."/>
            <person name="Nordstroem K.J."/>
            <person name="Becker C."/>
            <person name="Warthmann N."/>
            <person name="Chica C."/>
            <person name="Szarzynska B."/>
            <person name="Zytnicki M."/>
            <person name="Albani M.C."/>
            <person name="Kiefer C."/>
            <person name="Bergonzi S."/>
            <person name="Castaings L."/>
            <person name="Mateos J.L."/>
            <person name="Berns M.C."/>
            <person name="Bujdoso N."/>
            <person name="Piofczyk T."/>
            <person name="de Lorenzo L."/>
            <person name="Barrero-Sicilia C."/>
            <person name="Mateos I."/>
            <person name="Piednoel M."/>
            <person name="Hagmann J."/>
            <person name="Chen-Min-Tao R."/>
            <person name="Iglesias-Fernandez R."/>
            <person name="Schuster S.C."/>
            <person name="Alonso-Blanco C."/>
            <person name="Roudier F."/>
            <person name="Carbonero P."/>
            <person name="Paz-Ares J."/>
            <person name="Davis S.J."/>
            <person name="Pecinka A."/>
            <person name="Quesneville H."/>
            <person name="Colot V."/>
            <person name="Lysak M.A."/>
            <person name="Weigel D."/>
            <person name="Coupland G."/>
            <person name="Schneeberger K."/>
        </authorList>
    </citation>
    <scope>NUCLEOTIDE SEQUENCE [LARGE SCALE GENOMIC DNA]</scope>
    <source>
        <strain evidence="3">cv. Pajares</strain>
    </source>
</reference>
<evidence type="ECO:0000313" key="3">
    <source>
        <dbReference type="Proteomes" id="UP000029120"/>
    </source>
</evidence>
<feature type="region of interest" description="Disordered" evidence="1">
    <location>
        <begin position="1"/>
        <end position="47"/>
    </location>
</feature>
<dbReference type="Proteomes" id="UP000029120">
    <property type="component" value="Chromosome 3"/>
</dbReference>
<feature type="compositionally biased region" description="Basic and acidic residues" evidence="1">
    <location>
        <begin position="24"/>
        <end position="47"/>
    </location>
</feature>
<sequence>MGVFPGFGAWINQNNHQPLNGESNRSENDESKSESEKDTKKAPAKANKEYYDINEELKQGKLWYDAEMKHPWYDAPPQVKQPKYSKVLKNDGPRQIAMVKKLLAWDFLWWSGTLPIYLIVDENRKDLTVRSFNKPLTIIKIFVLYW</sequence>
<evidence type="ECO:0000256" key="1">
    <source>
        <dbReference type="SAM" id="MobiDB-lite"/>
    </source>
</evidence>
<dbReference type="OrthoDB" id="1047311at2759"/>
<dbReference type="AlphaFoldDB" id="A0A087HC01"/>
<evidence type="ECO:0000313" key="2">
    <source>
        <dbReference type="EMBL" id="KFK39653.1"/>
    </source>
</evidence>
<gene>
    <name evidence="2" type="ordered locus">AALP_Aa3g272000</name>
</gene>
<dbReference type="PANTHER" id="PTHR31385:SF6">
    <property type="entry name" value="DUF220 DOMAIN-CONTAINING PROTEIN-RELATED"/>
    <property type="match status" value="1"/>
</dbReference>
<dbReference type="EMBL" id="CM002871">
    <property type="protein sequence ID" value="KFK39653.1"/>
    <property type="molecule type" value="Genomic_DNA"/>
</dbReference>